<dbReference type="PANTHER" id="PTHR30405:SF25">
    <property type="entry name" value="RNA-GUIDED DNA ENDONUCLEASE INSQ-RELATED"/>
    <property type="match status" value="1"/>
</dbReference>
<dbReference type="GO" id="GO:0004519">
    <property type="term" value="F:endonuclease activity"/>
    <property type="evidence" value="ECO:0007669"/>
    <property type="project" value="UniProtKB-KW"/>
</dbReference>
<keyword evidence="12" id="KW-1185">Reference proteome</keyword>
<keyword evidence="7" id="KW-0233">DNA recombination</keyword>
<feature type="domain" description="Transposase putative helix-turn-helix" evidence="10">
    <location>
        <begin position="3"/>
        <end position="47"/>
    </location>
</feature>
<dbReference type="InterPro" id="IPR021027">
    <property type="entry name" value="Transposase_put_HTH"/>
</dbReference>
<evidence type="ECO:0000313" key="12">
    <source>
        <dbReference type="Proteomes" id="UP001597192"/>
    </source>
</evidence>
<sequence length="384" mass="44874">MTMKSFKLRIYPNATQRQQIERNFGICRFVWNELLNMQIQRHDNGGKYLNEFQMNYLIKPLKQQYPWLKEADATSLIAVSHNLHLAFQKLFKKQAGYPKFKARRFAKPTYRANAVNGNIVLTDATHLRMPKLGPILFRTGQRPVGEIKTATVVRDRVDNYYVLVVAEVELESWPKSEAAVGLDMGIADLVITSDGMKYPTKRFDKANAKKKHYWEKRLARRRAQAEKEIAWDRHLKLEAPRQLSDFKNYLKAKRMVAKYSAKEANQRRDYLQKLSTILIRQYDLIKLEDLKTKGLLHNHKLARAIVNQSWRELRLMLEYKAAWYGKQVVVVSPYKTSQRCSNCGYDDGKHELDVREWTCPQCGTRHDRDINAAKNILAAEQQTV</sequence>
<evidence type="ECO:0000256" key="1">
    <source>
        <dbReference type="ARBA" id="ARBA00008761"/>
    </source>
</evidence>
<dbReference type="Pfam" id="PF01385">
    <property type="entry name" value="OrfB_IS605"/>
    <property type="match status" value="1"/>
</dbReference>
<dbReference type="InterPro" id="IPR010095">
    <property type="entry name" value="Cas12f1-like_TNB"/>
</dbReference>
<evidence type="ECO:0000256" key="7">
    <source>
        <dbReference type="ARBA" id="ARBA00023172"/>
    </source>
</evidence>
<name>A0ABW4CMJ2_9LACO</name>
<evidence type="ECO:0000256" key="3">
    <source>
        <dbReference type="ARBA" id="ARBA00022578"/>
    </source>
</evidence>
<dbReference type="PANTHER" id="PTHR30405">
    <property type="entry name" value="TRANSPOSASE"/>
    <property type="match status" value="1"/>
</dbReference>
<evidence type="ECO:0000259" key="9">
    <source>
        <dbReference type="Pfam" id="PF07282"/>
    </source>
</evidence>
<dbReference type="Pfam" id="PF12323">
    <property type="entry name" value="HTH_OrfB_IS605"/>
    <property type="match status" value="1"/>
</dbReference>
<evidence type="ECO:0000256" key="5">
    <source>
        <dbReference type="ARBA" id="ARBA00022833"/>
    </source>
</evidence>
<comment type="caution">
    <text evidence="11">The sequence shown here is derived from an EMBL/GenBank/DDBJ whole genome shotgun (WGS) entry which is preliminary data.</text>
</comment>
<protein>
    <submittedName>
        <fullName evidence="11">RNA-guided endonuclease TnpB family protein</fullName>
    </submittedName>
</protein>
<dbReference type="RefSeq" id="WP_125696738.1">
    <property type="nucleotide sequence ID" value="NZ_JBHTOG010000025.1"/>
</dbReference>
<evidence type="ECO:0000259" key="10">
    <source>
        <dbReference type="Pfam" id="PF12323"/>
    </source>
</evidence>
<accession>A0ABW4CMJ2</accession>
<keyword evidence="5" id="KW-0862">Zinc</keyword>
<keyword evidence="11" id="KW-0378">Hydrolase</keyword>
<dbReference type="InterPro" id="IPR001959">
    <property type="entry name" value="Transposase"/>
</dbReference>
<dbReference type="Proteomes" id="UP001597192">
    <property type="component" value="Unassembled WGS sequence"/>
</dbReference>
<comment type="similarity">
    <text evidence="2">In the N-terminal section; belongs to the transposase 2 family.</text>
</comment>
<comment type="similarity">
    <text evidence="1">In the C-terminal section; belongs to the transposase 35 family.</text>
</comment>
<dbReference type="Pfam" id="PF07282">
    <property type="entry name" value="Cas12f1-like_TNB"/>
    <property type="match status" value="1"/>
</dbReference>
<gene>
    <name evidence="11" type="ORF">ACFQ47_05605</name>
</gene>
<dbReference type="NCBIfam" id="NF040570">
    <property type="entry name" value="guided_TnpB"/>
    <property type="match status" value="1"/>
</dbReference>
<dbReference type="InterPro" id="IPR051399">
    <property type="entry name" value="RNA-guided_DNA_endo/Transpos"/>
</dbReference>
<keyword evidence="11" id="KW-0255">Endonuclease</keyword>
<keyword evidence="6" id="KW-0238">DNA-binding</keyword>
<feature type="domain" description="Cas12f1-like TNB" evidence="9">
    <location>
        <begin position="310"/>
        <end position="376"/>
    </location>
</feature>
<dbReference type="NCBIfam" id="TIGR01766">
    <property type="entry name" value="IS200/IS605 family accessory protein TnpB-like domain"/>
    <property type="match status" value="1"/>
</dbReference>
<evidence type="ECO:0000259" key="8">
    <source>
        <dbReference type="Pfam" id="PF01385"/>
    </source>
</evidence>
<keyword evidence="11" id="KW-0540">Nuclease</keyword>
<evidence type="ECO:0000256" key="4">
    <source>
        <dbReference type="ARBA" id="ARBA00022723"/>
    </source>
</evidence>
<organism evidence="11 12">
    <name type="scientific">Lacticaseibacillus yichunensis</name>
    <dbReference type="NCBI Taxonomy" id="2486015"/>
    <lineage>
        <taxon>Bacteria</taxon>
        <taxon>Bacillati</taxon>
        <taxon>Bacillota</taxon>
        <taxon>Bacilli</taxon>
        <taxon>Lactobacillales</taxon>
        <taxon>Lactobacillaceae</taxon>
        <taxon>Lacticaseibacillus</taxon>
    </lineage>
</organism>
<keyword evidence="3" id="KW-0815">Transposition</keyword>
<evidence type="ECO:0000256" key="6">
    <source>
        <dbReference type="ARBA" id="ARBA00023125"/>
    </source>
</evidence>
<evidence type="ECO:0000313" key="11">
    <source>
        <dbReference type="EMBL" id="MFD1432157.1"/>
    </source>
</evidence>
<evidence type="ECO:0000256" key="2">
    <source>
        <dbReference type="ARBA" id="ARBA00011044"/>
    </source>
</evidence>
<reference evidence="12" key="1">
    <citation type="journal article" date="2019" name="Int. J. Syst. Evol. Microbiol.">
        <title>The Global Catalogue of Microorganisms (GCM) 10K type strain sequencing project: providing services to taxonomists for standard genome sequencing and annotation.</title>
        <authorList>
            <consortium name="The Broad Institute Genomics Platform"/>
            <consortium name="The Broad Institute Genome Sequencing Center for Infectious Disease"/>
            <person name="Wu L."/>
            <person name="Ma J."/>
        </authorList>
    </citation>
    <scope>NUCLEOTIDE SEQUENCE [LARGE SCALE GENOMIC DNA]</scope>
    <source>
        <strain evidence="12">CCM 8947</strain>
    </source>
</reference>
<dbReference type="EMBL" id="JBHTOG010000025">
    <property type="protein sequence ID" value="MFD1432157.1"/>
    <property type="molecule type" value="Genomic_DNA"/>
</dbReference>
<feature type="domain" description="Probable transposase IS891/IS1136/IS1341" evidence="8">
    <location>
        <begin position="167"/>
        <end position="296"/>
    </location>
</feature>
<keyword evidence="4" id="KW-0479">Metal-binding</keyword>
<proteinExistence type="inferred from homology"/>